<gene>
    <name evidence="2" type="ORF">PCOR1329_LOCUS29230</name>
</gene>
<sequence>EKKEEEPNMMDKIKRFGPAGIASYAITEGGFWLISIPGVCLFYAYATGEWPDLTSQEDQAKVAGASFAFLNVARLVVPVRVGVALALAPWVDENVIKPFFPDQWKAWQEECSKKDECPVSEEDLSARSKA</sequence>
<dbReference type="EMBL" id="CAUYUJ010010979">
    <property type="protein sequence ID" value="CAK0830647.1"/>
    <property type="molecule type" value="Genomic_DNA"/>
</dbReference>
<name>A0ABN9SH74_9DINO</name>
<reference evidence="2" key="1">
    <citation type="submission" date="2023-10" db="EMBL/GenBank/DDBJ databases">
        <authorList>
            <person name="Chen Y."/>
            <person name="Shah S."/>
            <person name="Dougan E. K."/>
            <person name="Thang M."/>
            <person name="Chan C."/>
        </authorList>
    </citation>
    <scope>NUCLEOTIDE SEQUENCE [LARGE SCALE GENOMIC DNA]</scope>
</reference>
<evidence type="ECO:0008006" key="4">
    <source>
        <dbReference type="Google" id="ProtNLM"/>
    </source>
</evidence>
<evidence type="ECO:0000313" key="3">
    <source>
        <dbReference type="Proteomes" id="UP001189429"/>
    </source>
</evidence>
<comment type="caution">
    <text evidence="2">The sequence shown here is derived from an EMBL/GenBank/DDBJ whole genome shotgun (WGS) entry which is preliminary data.</text>
</comment>
<protein>
    <recommendedName>
        <fullName evidence="4">Mitochondrial fission process protein 1</fullName>
    </recommendedName>
</protein>
<keyword evidence="3" id="KW-1185">Reference proteome</keyword>
<evidence type="ECO:0000256" key="1">
    <source>
        <dbReference type="SAM" id="Phobius"/>
    </source>
</evidence>
<keyword evidence="1" id="KW-0472">Membrane</keyword>
<keyword evidence="1" id="KW-0812">Transmembrane</keyword>
<feature type="transmembrane region" description="Helical" evidence="1">
    <location>
        <begin position="21"/>
        <end position="45"/>
    </location>
</feature>
<feature type="non-terminal residue" evidence="2">
    <location>
        <position position="1"/>
    </location>
</feature>
<keyword evidence="1" id="KW-1133">Transmembrane helix</keyword>
<evidence type="ECO:0000313" key="2">
    <source>
        <dbReference type="EMBL" id="CAK0830647.1"/>
    </source>
</evidence>
<dbReference type="Proteomes" id="UP001189429">
    <property type="component" value="Unassembled WGS sequence"/>
</dbReference>
<accession>A0ABN9SH74</accession>
<organism evidence="2 3">
    <name type="scientific">Prorocentrum cordatum</name>
    <dbReference type="NCBI Taxonomy" id="2364126"/>
    <lineage>
        <taxon>Eukaryota</taxon>
        <taxon>Sar</taxon>
        <taxon>Alveolata</taxon>
        <taxon>Dinophyceae</taxon>
        <taxon>Prorocentrales</taxon>
        <taxon>Prorocentraceae</taxon>
        <taxon>Prorocentrum</taxon>
    </lineage>
</organism>
<proteinExistence type="predicted"/>